<evidence type="ECO:0000313" key="1">
    <source>
        <dbReference type="EMBL" id="MPM91168.1"/>
    </source>
</evidence>
<dbReference type="AlphaFoldDB" id="A0A645DPW9"/>
<name>A0A645DPW9_9ZZZZ</name>
<protein>
    <submittedName>
        <fullName evidence="1">Uncharacterized protein</fullName>
    </submittedName>
</protein>
<sequence>MGTIREINTLNDKLAGTVAYRGGNLVFIITEIDNFRILYRLIE</sequence>
<gene>
    <name evidence="1" type="ORF">SDC9_138295</name>
</gene>
<accession>A0A645DPW9</accession>
<proteinExistence type="predicted"/>
<organism evidence="1">
    <name type="scientific">bioreactor metagenome</name>
    <dbReference type="NCBI Taxonomy" id="1076179"/>
    <lineage>
        <taxon>unclassified sequences</taxon>
        <taxon>metagenomes</taxon>
        <taxon>ecological metagenomes</taxon>
    </lineage>
</organism>
<reference evidence="1" key="1">
    <citation type="submission" date="2019-08" db="EMBL/GenBank/DDBJ databases">
        <authorList>
            <person name="Kucharzyk K."/>
            <person name="Murdoch R.W."/>
            <person name="Higgins S."/>
            <person name="Loffler F."/>
        </authorList>
    </citation>
    <scope>NUCLEOTIDE SEQUENCE</scope>
</reference>
<comment type="caution">
    <text evidence="1">The sequence shown here is derived from an EMBL/GenBank/DDBJ whole genome shotgun (WGS) entry which is preliminary data.</text>
</comment>
<dbReference type="EMBL" id="VSSQ01038271">
    <property type="protein sequence ID" value="MPM91168.1"/>
    <property type="molecule type" value="Genomic_DNA"/>
</dbReference>